<name>A0ABD5LTD6_PROMI</name>
<dbReference type="InterPro" id="IPR008638">
    <property type="entry name" value="FhaB/CdiA-like_TPS"/>
</dbReference>
<dbReference type="AlphaFoldDB" id="A0ABD5LTD6"/>
<accession>A0ABD5LTD6</accession>
<comment type="caution">
    <text evidence="2">The sequence shown here is derived from an EMBL/GenBank/DDBJ whole genome shotgun (WGS) entry which is preliminary data.</text>
</comment>
<sequence length="82" mass="8777">MNTDLQNYADIISRSIEINGKINAKNLSLMQGNNHIDFGKGTVNSINGEGVKPTVAIDTKALGGMYANQIRLVSTEKGSVLI</sequence>
<dbReference type="Pfam" id="PF05860">
    <property type="entry name" value="TPS"/>
    <property type="match status" value="1"/>
</dbReference>
<protein>
    <recommendedName>
        <fullName evidence="1">Filamentous haemagglutinin FhaB/tRNA nuclease CdiA-like TPS domain-containing protein</fullName>
    </recommendedName>
</protein>
<dbReference type="Gene3D" id="2.160.20.10">
    <property type="entry name" value="Single-stranded right-handed beta-helix, Pectin lyase-like"/>
    <property type="match status" value="1"/>
</dbReference>
<evidence type="ECO:0000259" key="1">
    <source>
        <dbReference type="Pfam" id="PF05860"/>
    </source>
</evidence>
<dbReference type="InterPro" id="IPR012334">
    <property type="entry name" value="Pectin_lyas_fold"/>
</dbReference>
<gene>
    <name evidence="2" type="ORF">I3679_011705</name>
</gene>
<dbReference type="SUPFAM" id="SSF51126">
    <property type="entry name" value="Pectin lyase-like"/>
    <property type="match status" value="1"/>
</dbReference>
<dbReference type="EMBL" id="JADQCH020000001">
    <property type="protein sequence ID" value="MEY2344467.1"/>
    <property type="molecule type" value="Genomic_DNA"/>
</dbReference>
<feature type="domain" description="Filamentous haemagglutinin FhaB/tRNA nuclease CdiA-like TPS" evidence="1">
    <location>
        <begin position="4"/>
        <end position="79"/>
    </location>
</feature>
<evidence type="ECO:0000313" key="2">
    <source>
        <dbReference type="EMBL" id="MEY2344467.1"/>
    </source>
</evidence>
<dbReference type="InterPro" id="IPR011050">
    <property type="entry name" value="Pectin_lyase_fold/virulence"/>
</dbReference>
<proteinExistence type="predicted"/>
<organism evidence="2">
    <name type="scientific">Proteus mirabilis</name>
    <dbReference type="NCBI Taxonomy" id="584"/>
    <lineage>
        <taxon>Bacteria</taxon>
        <taxon>Pseudomonadati</taxon>
        <taxon>Pseudomonadota</taxon>
        <taxon>Gammaproteobacteria</taxon>
        <taxon>Enterobacterales</taxon>
        <taxon>Morganellaceae</taxon>
        <taxon>Proteus</taxon>
    </lineage>
</organism>
<reference evidence="2" key="1">
    <citation type="submission" date="2021-05" db="EMBL/GenBank/DDBJ databases">
        <title>First report of NDM-5 and VEB-6 producing Proteus mirabilis isolated from blood of a sepsis patient in Kolkata, India.</title>
        <authorList>
            <person name="Halder G."/>
            <person name="Chaudhuri B."/>
            <person name="Dutta S."/>
        </authorList>
    </citation>
    <scope>NUCLEOTIDE SEQUENCE [LARGE SCALE GENOMIC DNA]</scope>
    <source>
        <strain evidence="2">7049</strain>
    </source>
</reference>